<dbReference type="RefSeq" id="WP_098492354.1">
    <property type="nucleotide sequence ID" value="NZ_NUWN01000096.1"/>
</dbReference>
<evidence type="ECO:0008006" key="4">
    <source>
        <dbReference type="Google" id="ProtNLM"/>
    </source>
</evidence>
<organism evidence="2 3">
    <name type="scientific">Bacillus cereus</name>
    <dbReference type="NCBI Taxonomy" id="1396"/>
    <lineage>
        <taxon>Bacteria</taxon>
        <taxon>Bacillati</taxon>
        <taxon>Bacillota</taxon>
        <taxon>Bacilli</taxon>
        <taxon>Bacillales</taxon>
        <taxon>Bacillaceae</taxon>
        <taxon>Bacillus</taxon>
        <taxon>Bacillus cereus group</taxon>
    </lineage>
</organism>
<gene>
    <name evidence="2" type="ORF">COI93_20800</name>
</gene>
<comment type="caution">
    <text evidence="2">The sequence shown here is derived from an EMBL/GenBank/DDBJ whole genome shotgun (WGS) entry which is preliminary data.</text>
</comment>
<protein>
    <recommendedName>
        <fullName evidence="4">Group-specific protein</fullName>
    </recommendedName>
</protein>
<dbReference type="Proteomes" id="UP000242656">
    <property type="component" value="Unassembled WGS sequence"/>
</dbReference>
<keyword evidence="1" id="KW-0812">Transmembrane</keyword>
<accession>A0A2B0LSI8</accession>
<name>A0A2B0LSI8_BACCE</name>
<feature type="transmembrane region" description="Helical" evidence="1">
    <location>
        <begin position="69"/>
        <end position="94"/>
    </location>
</feature>
<evidence type="ECO:0000256" key="1">
    <source>
        <dbReference type="SAM" id="Phobius"/>
    </source>
</evidence>
<proteinExistence type="predicted"/>
<reference evidence="2 3" key="1">
    <citation type="submission" date="2017-09" db="EMBL/GenBank/DDBJ databases">
        <title>Large-scale bioinformatics analysis of Bacillus genomes uncovers conserved roles of natural products in bacterial physiology.</title>
        <authorList>
            <consortium name="Agbiome Team Llc"/>
            <person name="Bleich R.M."/>
            <person name="Grubbs K.J."/>
            <person name="Santa Maria K.C."/>
            <person name="Allen S.E."/>
            <person name="Farag S."/>
            <person name="Shank E.A."/>
            <person name="Bowers A."/>
        </authorList>
    </citation>
    <scope>NUCLEOTIDE SEQUENCE [LARGE SCALE GENOMIC DNA]</scope>
    <source>
        <strain evidence="2 3">AFS083043</strain>
    </source>
</reference>
<keyword evidence="1" id="KW-1133">Transmembrane helix</keyword>
<sequence length="100" mass="11195">MENNIRESKKIAKPIIWTISLLIATLLVFVTTRLYPNTDLRISIILLTIIDIGFIVALVLGIKTKNTSIMIFSIMSNGIFFILLSVFIFLLLLANGISEP</sequence>
<dbReference type="AlphaFoldDB" id="A0A2B0LSI8"/>
<dbReference type="EMBL" id="NUWN01000096">
    <property type="protein sequence ID" value="PFK31466.1"/>
    <property type="molecule type" value="Genomic_DNA"/>
</dbReference>
<keyword evidence="1" id="KW-0472">Membrane</keyword>
<feature type="transmembrane region" description="Helical" evidence="1">
    <location>
        <begin position="15"/>
        <end position="36"/>
    </location>
</feature>
<evidence type="ECO:0000313" key="3">
    <source>
        <dbReference type="Proteomes" id="UP000242656"/>
    </source>
</evidence>
<evidence type="ECO:0000313" key="2">
    <source>
        <dbReference type="EMBL" id="PFK31466.1"/>
    </source>
</evidence>
<feature type="transmembrane region" description="Helical" evidence="1">
    <location>
        <begin position="42"/>
        <end position="62"/>
    </location>
</feature>